<evidence type="ECO:0000259" key="1">
    <source>
        <dbReference type="PROSITE" id="PS01031"/>
    </source>
</evidence>
<feature type="non-terminal residue" evidence="2">
    <location>
        <position position="1"/>
    </location>
</feature>
<dbReference type="EMBL" id="UINC01217051">
    <property type="protein sequence ID" value="SVE43482.1"/>
    <property type="molecule type" value="Genomic_DNA"/>
</dbReference>
<dbReference type="AlphaFoldDB" id="A0A383DG70"/>
<gene>
    <name evidence="2" type="ORF">METZ01_LOCUS496336</name>
</gene>
<dbReference type="Pfam" id="PF00011">
    <property type="entry name" value="HSP20"/>
    <property type="match status" value="1"/>
</dbReference>
<name>A0A383DG70_9ZZZZ</name>
<dbReference type="PROSITE" id="PS01031">
    <property type="entry name" value="SHSP"/>
    <property type="match status" value="1"/>
</dbReference>
<dbReference type="Gene3D" id="2.60.40.790">
    <property type="match status" value="1"/>
</dbReference>
<proteinExistence type="predicted"/>
<dbReference type="SUPFAM" id="SSF49764">
    <property type="entry name" value="HSP20-like chaperones"/>
    <property type="match status" value="1"/>
</dbReference>
<protein>
    <recommendedName>
        <fullName evidence="1">SHSP domain-containing protein</fullName>
    </recommendedName>
</protein>
<reference evidence="2" key="1">
    <citation type="submission" date="2018-05" db="EMBL/GenBank/DDBJ databases">
        <authorList>
            <person name="Lanie J.A."/>
            <person name="Ng W.-L."/>
            <person name="Kazmierczak K.M."/>
            <person name="Andrzejewski T.M."/>
            <person name="Davidsen T.M."/>
            <person name="Wayne K.J."/>
            <person name="Tettelin H."/>
            <person name="Glass J.I."/>
            <person name="Rusch D."/>
            <person name="Podicherti R."/>
            <person name="Tsui H.-C.T."/>
            <person name="Winkler M.E."/>
        </authorList>
    </citation>
    <scope>NUCLEOTIDE SEQUENCE</scope>
</reference>
<dbReference type="InterPro" id="IPR031107">
    <property type="entry name" value="Small_HSP"/>
</dbReference>
<dbReference type="PANTHER" id="PTHR11527">
    <property type="entry name" value="HEAT-SHOCK PROTEIN 20 FAMILY MEMBER"/>
    <property type="match status" value="1"/>
</dbReference>
<dbReference type="InterPro" id="IPR002068">
    <property type="entry name" value="A-crystallin/Hsp20_dom"/>
</dbReference>
<dbReference type="InterPro" id="IPR008978">
    <property type="entry name" value="HSP20-like_chaperone"/>
</dbReference>
<evidence type="ECO:0000313" key="2">
    <source>
        <dbReference type="EMBL" id="SVE43482.1"/>
    </source>
</evidence>
<dbReference type="CDD" id="cd06464">
    <property type="entry name" value="ACD_sHsps-like"/>
    <property type="match status" value="1"/>
</dbReference>
<accession>A0A383DG70</accession>
<sequence>DFDRIFDSMLNIDFPMHPAGKSYSPAMDVHETEKEFFLSADMPGLNKKDISIDVHDGVITIKGERIKEDKESFDSYRIHERQFGSFNRSFRLPDNVNEGKIAAKFTNGELMINLPKTKEIKPEGRQINIG</sequence>
<organism evidence="2">
    <name type="scientific">marine metagenome</name>
    <dbReference type="NCBI Taxonomy" id="408172"/>
    <lineage>
        <taxon>unclassified sequences</taxon>
        <taxon>metagenomes</taxon>
        <taxon>ecological metagenomes</taxon>
    </lineage>
</organism>
<feature type="domain" description="SHSP" evidence="1">
    <location>
        <begin position="18"/>
        <end position="130"/>
    </location>
</feature>